<dbReference type="GeneTree" id="ENSGT00940000158221"/>
<dbReference type="InterPro" id="IPR051130">
    <property type="entry name" value="Mito_struct-func_regulator"/>
</dbReference>
<accession>A0A8C4QV07</accession>
<dbReference type="GO" id="GO:0005743">
    <property type="term" value="C:mitochondrial inner membrane"/>
    <property type="evidence" value="ECO:0007669"/>
    <property type="project" value="TreeGrafter"/>
</dbReference>
<evidence type="ECO:0000313" key="5">
    <source>
        <dbReference type="Ensembl" id="ENSEBUP00000019919.1"/>
    </source>
</evidence>
<name>A0A8C4QV07_EPTBU</name>
<dbReference type="PANTHER" id="PTHR43173">
    <property type="entry name" value="ABC1 FAMILY PROTEIN"/>
    <property type="match status" value="1"/>
</dbReference>
<dbReference type="GO" id="GO:0055088">
    <property type="term" value="P:lipid homeostasis"/>
    <property type="evidence" value="ECO:0007669"/>
    <property type="project" value="TreeGrafter"/>
</dbReference>
<evidence type="ECO:0000256" key="2">
    <source>
        <dbReference type="ARBA" id="ARBA00040082"/>
    </source>
</evidence>
<reference evidence="5" key="1">
    <citation type="submission" date="2025-08" db="UniProtKB">
        <authorList>
            <consortium name="Ensembl"/>
        </authorList>
    </citation>
    <scope>IDENTIFICATION</scope>
</reference>
<comment type="function">
    <text evidence="3">Appears to be essential for maintaining mitochondrial cristae formation and mitochondrial function by acting via YME1L1 in a kinase-independent manner to regulate essential mitochondrial structural proteins OPA1 and IMMT. The action of this enzyme is not yet clear. It is not known if it has protein kinase activity and what type of substrate it would phosphorylate (Ser, Thr or Tyr).</text>
</comment>
<dbReference type="PANTHER" id="PTHR43173:SF19">
    <property type="entry name" value="AARF DOMAIN-CONTAINING PROTEIN KINASE 1"/>
    <property type="match status" value="1"/>
</dbReference>
<dbReference type="SUPFAM" id="SSF56112">
    <property type="entry name" value="Protein kinase-like (PK-like)"/>
    <property type="match status" value="1"/>
</dbReference>
<dbReference type="InterPro" id="IPR011009">
    <property type="entry name" value="Kinase-like_dom_sf"/>
</dbReference>
<sequence>MSASLLVSCVGVATRPGFRPIAKETAEAAPTLCTEYGLMDVSRTNHSLVGTLCFLNGSPDIIISYYLLHFVTFHPGLVAQPEKLFQTFDSKPLGAASLAQVHRAVLKDGRTVAVKVQHRQVQQQAIRDLQLMEVLVHTVAWLFPEFHFLWLLNEARKNLPVELDFMNEGRNAEKISGMLQHFGFLKRNHFDKYKLNKGSQYICLTKLIEIL</sequence>
<dbReference type="Pfam" id="PF03109">
    <property type="entry name" value="ABC1"/>
    <property type="match status" value="1"/>
</dbReference>
<dbReference type="InterPro" id="IPR004147">
    <property type="entry name" value="ABC1_dom"/>
</dbReference>
<feature type="domain" description="ABC1 atypical kinase-like" evidence="4">
    <location>
        <begin position="77"/>
        <end position="183"/>
    </location>
</feature>
<evidence type="ECO:0000259" key="4">
    <source>
        <dbReference type="Pfam" id="PF03109"/>
    </source>
</evidence>
<proteinExistence type="inferred from homology"/>
<keyword evidence="6" id="KW-1185">Reference proteome</keyword>
<protein>
    <recommendedName>
        <fullName evidence="2">AarF domain-containing protein kinase 1</fullName>
    </recommendedName>
</protein>
<evidence type="ECO:0000256" key="1">
    <source>
        <dbReference type="ARBA" id="ARBA00009670"/>
    </source>
</evidence>
<evidence type="ECO:0000256" key="3">
    <source>
        <dbReference type="ARBA" id="ARBA00045626"/>
    </source>
</evidence>
<dbReference type="Proteomes" id="UP000694388">
    <property type="component" value="Unplaced"/>
</dbReference>
<evidence type="ECO:0000313" key="6">
    <source>
        <dbReference type="Proteomes" id="UP000694388"/>
    </source>
</evidence>
<organism evidence="5 6">
    <name type="scientific">Eptatretus burgeri</name>
    <name type="common">Inshore hagfish</name>
    <dbReference type="NCBI Taxonomy" id="7764"/>
    <lineage>
        <taxon>Eukaryota</taxon>
        <taxon>Metazoa</taxon>
        <taxon>Chordata</taxon>
        <taxon>Craniata</taxon>
        <taxon>Vertebrata</taxon>
        <taxon>Cyclostomata</taxon>
        <taxon>Myxini</taxon>
        <taxon>Myxiniformes</taxon>
        <taxon>Myxinidae</taxon>
        <taxon>Eptatretinae</taxon>
        <taxon>Eptatretus</taxon>
    </lineage>
</organism>
<dbReference type="Ensembl" id="ENSEBUT00000020495.1">
    <property type="protein sequence ID" value="ENSEBUP00000019919.1"/>
    <property type="gene ID" value="ENSEBUG00000012376.1"/>
</dbReference>
<comment type="similarity">
    <text evidence="1">Belongs to the protein kinase superfamily. ADCK protein kinase family.</text>
</comment>
<dbReference type="AlphaFoldDB" id="A0A8C4QV07"/>
<dbReference type="GO" id="GO:0007005">
    <property type="term" value="P:mitochondrion organization"/>
    <property type="evidence" value="ECO:0007669"/>
    <property type="project" value="TreeGrafter"/>
</dbReference>
<reference evidence="5" key="2">
    <citation type="submission" date="2025-09" db="UniProtKB">
        <authorList>
            <consortium name="Ensembl"/>
        </authorList>
    </citation>
    <scope>IDENTIFICATION</scope>
</reference>